<reference evidence="1 2" key="1">
    <citation type="submission" date="2016-10" db="EMBL/GenBank/DDBJ databases">
        <authorList>
            <person name="de Groot N.N."/>
        </authorList>
    </citation>
    <scope>NUCLEOTIDE SEQUENCE [LARGE SCALE GENOMIC DNA]</scope>
    <source>
        <strain evidence="1 2">DSM 11457</strain>
    </source>
</reference>
<proteinExistence type="predicted"/>
<sequence length="245" mass="28289">MDMYLFFVSLSLIYNSQNLTDTVSLLQDETYRTGLEFRDKVLEQFWCAYEELNTKDRRAESASTLNKLFGLLGDPRVFKFFKTNKKTFSLAKVLDDTVLLVRLPIHEYGEDTVKIVGSLIISYLNQLILARNTQQPYDLYLDEGHMFAPGALQSILSGSKKFGLSLTFVHQYIDQVEKSLFSALMGNCPERFVFRVSQEDAEVLKSYMPPMTSKRGLEELLPYTYRRFPFYEGDPDKITTPLESI</sequence>
<dbReference type="Proteomes" id="UP000182160">
    <property type="component" value="Unassembled WGS sequence"/>
</dbReference>
<name>A0A1H8HCV0_9RHOB</name>
<dbReference type="InterPro" id="IPR027417">
    <property type="entry name" value="P-loop_NTPase"/>
</dbReference>
<evidence type="ECO:0008006" key="3">
    <source>
        <dbReference type="Google" id="ProtNLM"/>
    </source>
</evidence>
<dbReference type="SUPFAM" id="SSF52540">
    <property type="entry name" value="P-loop containing nucleoside triphosphate hydrolases"/>
    <property type="match status" value="1"/>
</dbReference>
<evidence type="ECO:0000313" key="2">
    <source>
        <dbReference type="Proteomes" id="UP000182160"/>
    </source>
</evidence>
<accession>A0A1H8HCV0</accession>
<gene>
    <name evidence="1" type="ORF">SAMN04488077_1204</name>
</gene>
<evidence type="ECO:0000313" key="1">
    <source>
        <dbReference type="EMBL" id="SEN54051.1"/>
    </source>
</evidence>
<dbReference type="Gene3D" id="3.40.50.300">
    <property type="entry name" value="P-loop containing nucleotide triphosphate hydrolases"/>
    <property type="match status" value="1"/>
</dbReference>
<organism evidence="1 2">
    <name type="scientific">Roseovarius tolerans</name>
    <dbReference type="NCBI Taxonomy" id="74031"/>
    <lineage>
        <taxon>Bacteria</taxon>
        <taxon>Pseudomonadati</taxon>
        <taxon>Pseudomonadota</taxon>
        <taxon>Alphaproteobacteria</taxon>
        <taxon>Rhodobacterales</taxon>
        <taxon>Roseobacteraceae</taxon>
        <taxon>Roseovarius</taxon>
    </lineage>
</organism>
<dbReference type="EMBL" id="FOBO01000020">
    <property type="protein sequence ID" value="SEN54051.1"/>
    <property type="molecule type" value="Genomic_DNA"/>
</dbReference>
<dbReference type="AlphaFoldDB" id="A0A1H8HCV0"/>
<protein>
    <recommendedName>
        <fullName evidence="3">TraD/TraG TraM recognition site domain-containing protein</fullName>
    </recommendedName>
</protein>